<reference evidence="1" key="1">
    <citation type="submission" date="2023-10" db="EMBL/GenBank/DDBJ databases">
        <authorList>
            <person name="Chen Y."/>
            <person name="Shah S."/>
            <person name="Dougan E. K."/>
            <person name="Thang M."/>
            <person name="Chan C."/>
        </authorList>
    </citation>
    <scope>NUCLEOTIDE SEQUENCE [LARGE SCALE GENOMIC DNA]</scope>
</reference>
<evidence type="ECO:0000313" key="1">
    <source>
        <dbReference type="EMBL" id="CAK0869333.1"/>
    </source>
</evidence>
<name>A0ABN9VAX0_9DINO</name>
<keyword evidence="2" id="KW-1185">Reference proteome</keyword>
<accession>A0ABN9VAX0</accession>
<sequence>MEGSDARIRSGYGLAAPTRSPSVTAPRAGPRGEAVVLCVCALREVLVATAGFASKFWSERTPGEVLEVSVYRYLLVSPRLANVHQKNWVPLVLGESLYLIFTIEPLVVVLVDRATGECTEISEARTPAMHGFYASAGLHDQGHSTMGVHGGSPLIPLPESDAGEFLGIGRIARGNTQYALFFFTVARDVSGPEGTVSFSAPSGFRLARVSPIVCLASTTAHHRGLCETIQFAGGMILADPLAGEGNLAISYGANDCEGKVAVLPLARVLGLLRPAGAAQGRSRARA</sequence>
<dbReference type="Proteomes" id="UP001189429">
    <property type="component" value="Unassembled WGS sequence"/>
</dbReference>
<dbReference type="EMBL" id="CAUYUJ010016840">
    <property type="protein sequence ID" value="CAK0869333.1"/>
    <property type="molecule type" value="Genomic_DNA"/>
</dbReference>
<gene>
    <name evidence="1" type="ORF">PCOR1329_LOCUS55727</name>
</gene>
<protein>
    <submittedName>
        <fullName evidence="1">Uncharacterized protein</fullName>
    </submittedName>
</protein>
<proteinExistence type="predicted"/>
<evidence type="ECO:0000313" key="2">
    <source>
        <dbReference type="Proteomes" id="UP001189429"/>
    </source>
</evidence>
<organism evidence="1 2">
    <name type="scientific">Prorocentrum cordatum</name>
    <dbReference type="NCBI Taxonomy" id="2364126"/>
    <lineage>
        <taxon>Eukaryota</taxon>
        <taxon>Sar</taxon>
        <taxon>Alveolata</taxon>
        <taxon>Dinophyceae</taxon>
        <taxon>Prorocentrales</taxon>
        <taxon>Prorocentraceae</taxon>
        <taxon>Prorocentrum</taxon>
    </lineage>
</organism>
<comment type="caution">
    <text evidence="1">The sequence shown here is derived from an EMBL/GenBank/DDBJ whole genome shotgun (WGS) entry which is preliminary data.</text>
</comment>